<keyword evidence="3" id="KW-1185">Reference proteome</keyword>
<evidence type="ECO:0000256" key="1">
    <source>
        <dbReference type="SAM" id="MobiDB-lite"/>
    </source>
</evidence>
<comment type="caution">
    <text evidence="2">The sequence shown here is derived from an EMBL/GenBank/DDBJ whole genome shotgun (WGS) entry which is preliminary data.</text>
</comment>
<dbReference type="Proteomes" id="UP001165121">
    <property type="component" value="Unassembled WGS sequence"/>
</dbReference>
<dbReference type="AlphaFoldDB" id="A0A9W6XPS8"/>
<reference evidence="2" key="1">
    <citation type="submission" date="2023-04" db="EMBL/GenBank/DDBJ databases">
        <title>Phytophthora fragariaefolia NBRC 109709.</title>
        <authorList>
            <person name="Ichikawa N."/>
            <person name="Sato H."/>
            <person name="Tonouchi N."/>
        </authorList>
    </citation>
    <scope>NUCLEOTIDE SEQUENCE</scope>
    <source>
        <strain evidence="2">NBRC 109709</strain>
    </source>
</reference>
<sequence length="110" mass="12243">MPPEHKANLQGELEVLEQMLWELETETERISRQQTPQKPKLQRSMGLQQGEEGFGEEAVQDQGGDEEVEAEEEEGGASAEERLGDVCYKSLEVGLELARKVDTVRRGCAG</sequence>
<feature type="compositionally biased region" description="Acidic residues" evidence="1">
    <location>
        <begin position="53"/>
        <end position="75"/>
    </location>
</feature>
<gene>
    <name evidence="2" type="ORF">Pfra01_001414500</name>
</gene>
<accession>A0A9W6XPS8</accession>
<proteinExistence type="predicted"/>
<dbReference type="OrthoDB" id="119770at2759"/>
<protein>
    <submittedName>
        <fullName evidence="2">Unnamed protein product</fullName>
    </submittedName>
</protein>
<evidence type="ECO:0000313" key="2">
    <source>
        <dbReference type="EMBL" id="GMF42760.1"/>
    </source>
</evidence>
<feature type="region of interest" description="Disordered" evidence="1">
    <location>
        <begin position="27"/>
        <end position="81"/>
    </location>
</feature>
<name>A0A9W6XPS8_9STRA</name>
<organism evidence="2 3">
    <name type="scientific">Phytophthora fragariaefolia</name>
    <dbReference type="NCBI Taxonomy" id="1490495"/>
    <lineage>
        <taxon>Eukaryota</taxon>
        <taxon>Sar</taxon>
        <taxon>Stramenopiles</taxon>
        <taxon>Oomycota</taxon>
        <taxon>Peronosporomycetes</taxon>
        <taxon>Peronosporales</taxon>
        <taxon>Peronosporaceae</taxon>
        <taxon>Phytophthora</taxon>
    </lineage>
</organism>
<evidence type="ECO:0000313" key="3">
    <source>
        <dbReference type="Proteomes" id="UP001165121"/>
    </source>
</evidence>
<dbReference type="EMBL" id="BSXT01001470">
    <property type="protein sequence ID" value="GMF42760.1"/>
    <property type="molecule type" value="Genomic_DNA"/>
</dbReference>